<evidence type="ECO:0000313" key="1">
    <source>
        <dbReference type="EMBL" id="AIE93423.1"/>
    </source>
</evidence>
<organism evidence="1">
    <name type="scientific">uncultured marine thaumarchaeote AD1000_36_B08</name>
    <dbReference type="NCBI Taxonomy" id="1455910"/>
    <lineage>
        <taxon>Archaea</taxon>
        <taxon>Nitrososphaerota</taxon>
        <taxon>environmental samples</taxon>
    </lineage>
</organism>
<name>A0A075FQF6_9ARCH</name>
<proteinExistence type="predicted"/>
<dbReference type="EMBL" id="KF900394">
    <property type="protein sequence ID" value="AIE93423.1"/>
    <property type="molecule type" value="Genomic_DNA"/>
</dbReference>
<dbReference type="AlphaFoldDB" id="A0A075FQF6"/>
<accession>A0A075FQF6</accession>
<protein>
    <submittedName>
        <fullName evidence="1">von Willebrand factor type A domain-containing protein</fullName>
    </submittedName>
</protein>
<reference evidence="1" key="1">
    <citation type="journal article" date="2014" name="Genome Biol. Evol.">
        <title>Pangenome evidence for extensive interdomain horizontal transfer affecting lineage core and shell genes in uncultured planktonic thaumarchaeota and euryarchaeota.</title>
        <authorList>
            <person name="Deschamps P."/>
            <person name="Zivanovic Y."/>
            <person name="Moreira D."/>
            <person name="Rodriguez-Valera F."/>
            <person name="Lopez-Garcia P."/>
        </authorList>
    </citation>
    <scope>NUCLEOTIDE SEQUENCE</scope>
</reference>
<sequence>MVLKSYKNLGIKMTAIGVGRNTISSTRIANNLKYLGYEKVLAVSRLADIPNRVLSILSE</sequence>